<dbReference type="AlphaFoldDB" id="A0A0T6LWU0"/>
<keyword evidence="4" id="KW-0238">DNA-binding</keyword>
<dbReference type="eggNOG" id="COG1595">
    <property type="taxonomic scope" value="Bacteria"/>
</dbReference>
<evidence type="ECO:0000313" key="9">
    <source>
        <dbReference type="Proteomes" id="UP000050867"/>
    </source>
</evidence>
<dbReference type="Gene3D" id="1.10.10.10">
    <property type="entry name" value="Winged helix-like DNA-binding domain superfamily/Winged helix DNA-binding domain"/>
    <property type="match status" value="1"/>
</dbReference>
<dbReference type="InterPro" id="IPR014284">
    <property type="entry name" value="RNA_pol_sigma-70_dom"/>
</dbReference>
<dbReference type="Proteomes" id="UP000050867">
    <property type="component" value="Unassembled WGS sequence"/>
</dbReference>
<dbReference type="GO" id="GO:0003677">
    <property type="term" value="F:DNA binding"/>
    <property type="evidence" value="ECO:0007669"/>
    <property type="project" value="UniProtKB-KW"/>
</dbReference>
<dbReference type="InterPro" id="IPR013325">
    <property type="entry name" value="RNA_pol_sigma_r2"/>
</dbReference>
<comment type="caution">
    <text evidence="8">The sequence shown here is derived from an EMBL/GenBank/DDBJ whole genome shotgun (WGS) entry which is preliminary data.</text>
</comment>
<dbReference type="STRING" id="76728.AQ490_16260"/>
<dbReference type="InterPro" id="IPR036388">
    <property type="entry name" value="WH-like_DNA-bd_sf"/>
</dbReference>
<dbReference type="PANTHER" id="PTHR43133:SF8">
    <property type="entry name" value="RNA POLYMERASE SIGMA FACTOR HI_1459-RELATED"/>
    <property type="match status" value="1"/>
</dbReference>
<dbReference type="Gene3D" id="1.10.1740.10">
    <property type="match status" value="1"/>
</dbReference>
<dbReference type="RefSeq" id="WP_018381487.1">
    <property type="nucleotide sequence ID" value="NZ_LLZU01000005.1"/>
</dbReference>
<evidence type="ECO:0000259" key="7">
    <source>
        <dbReference type="Pfam" id="PF08281"/>
    </source>
</evidence>
<evidence type="ECO:0008006" key="10">
    <source>
        <dbReference type="Google" id="ProtNLM"/>
    </source>
</evidence>
<feature type="domain" description="RNA polymerase sigma factor 70 region 4 type 2" evidence="7">
    <location>
        <begin position="130"/>
        <end position="180"/>
    </location>
</feature>
<reference evidence="8 9" key="1">
    <citation type="submission" date="2015-10" db="EMBL/GenBank/DDBJ databases">
        <title>Draft genome sequence of pyrrolomycin-producing Streptomyces vitaminophilus.</title>
        <authorList>
            <person name="Graham D.E."/>
            <person name="Mahan K.M."/>
            <person name="Klingeman D.M."/>
            <person name="Hettich R.L."/>
            <person name="Parry R.J."/>
        </authorList>
    </citation>
    <scope>NUCLEOTIDE SEQUENCE [LARGE SCALE GENOMIC DNA]</scope>
    <source>
        <strain evidence="8 9">ATCC 31673</strain>
    </source>
</reference>
<keyword evidence="2" id="KW-0805">Transcription regulation</keyword>
<dbReference type="GO" id="GO:0006352">
    <property type="term" value="P:DNA-templated transcription initiation"/>
    <property type="evidence" value="ECO:0007669"/>
    <property type="project" value="InterPro"/>
</dbReference>
<dbReference type="EMBL" id="LLZU01000005">
    <property type="protein sequence ID" value="KRV50611.1"/>
    <property type="molecule type" value="Genomic_DNA"/>
</dbReference>
<dbReference type="InterPro" id="IPR013324">
    <property type="entry name" value="RNA_pol_sigma_r3/r4-like"/>
</dbReference>
<gene>
    <name evidence="8" type="ORF">AQ490_16260</name>
</gene>
<evidence type="ECO:0000256" key="4">
    <source>
        <dbReference type="ARBA" id="ARBA00023125"/>
    </source>
</evidence>
<keyword evidence="9" id="KW-1185">Reference proteome</keyword>
<dbReference type="GO" id="GO:0016987">
    <property type="term" value="F:sigma factor activity"/>
    <property type="evidence" value="ECO:0007669"/>
    <property type="project" value="UniProtKB-KW"/>
</dbReference>
<dbReference type="InterPro" id="IPR013249">
    <property type="entry name" value="RNA_pol_sigma70_r4_t2"/>
</dbReference>
<evidence type="ECO:0000256" key="5">
    <source>
        <dbReference type="ARBA" id="ARBA00023163"/>
    </source>
</evidence>
<dbReference type="Pfam" id="PF08281">
    <property type="entry name" value="Sigma70_r4_2"/>
    <property type="match status" value="1"/>
</dbReference>
<feature type="domain" description="RNA polymerase sigma-70 region 2" evidence="6">
    <location>
        <begin position="33"/>
        <end position="101"/>
    </location>
</feature>
<dbReference type="PANTHER" id="PTHR43133">
    <property type="entry name" value="RNA POLYMERASE ECF-TYPE SIGMA FACTO"/>
    <property type="match status" value="1"/>
</dbReference>
<sequence>MTEPPDEAPADALDATTHLVHAPEELPLSFEAFYRSHQRPYHEYAETQLGDRRAAEELVHHVFLQFLAAWGDLLREANLEAHAWAVLRREVARHLHRRDRRPAFIELGPIAQVLRATQQRLACVEGTIGLYEAIADLPARQFDVIVLSYVLEYPTDTIAWILGLDSRTVNYHRRQGKERLRVRLRLPPETGRTGGGDQQ</sequence>
<organism evidence="8 9">
    <name type="scientific">Wenjunlia vitaminophila</name>
    <name type="common">Streptomyces vitaminophilus</name>
    <dbReference type="NCBI Taxonomy" id="76728"/>
    <lineage>
        <taxon>Bacteria</taxon>
        <taxon>Bacillati</taxon>
        <taxon>Actinomycetota</taxon>
        <taxon>Actinomycetes</taxon>
        <taxon>Kitasatosporales</taxon>
        <taxon>Streptomycetaceae</taxon>
        <taxon>Wenjunlia</taxon>
    </lineage>
</organism>
<keyword evidence="3" id="KW-0731">Sigma factor</keyword>
<proteinExistence type="inferred from homology"/>
<comment type="similarity">
    <text evidence="1">Belongs to the sigma-70 factor family. ECF subfamily.</text>
</comment>
<dbReference type="InterPro" id="IPR007627">
    <property type="entry name" value="RNA_pol_sigma70_r2"/>
</dbReference>
<evidence type="ECO:0000313" key="8">
    <source>
        <dbReference type="EMBL" id="KRV50611.1"/>
    </source>
</evidence>
<evidence type="ECO:0000256" key="1">
    <source>
        <dbReference type="ARBA" id="ARBA00010641"/>
    </source>
</evidence>
<dbReference type="SUPFAM" id="SSF88659">
    <property type="entry name" value="Sigma3 and sigma4 domains of RNA polymerase sigma factors"/>
    <property type="match status" value="1"/>
</dbReference>
<evidence type="ECO:0000259" key="6">
    <source>
        <dbReference type="Pfam" id="PF04542"/>
    </source>
</evidence>
<dbReference type="Pfam" id="PF04542">
    <property type="entry name" value="Sigma70_r2"/>
    <property type="match status" value="1"/>
</dbReference>
<dbReference type="NCBIfam" id="TIGR02937">
    <property type="entry name" value="sigma70-ECF"/>
    <property type="match status" value="1"/>
</dbReference>
<dbReference type="InterPro" id="IPR039425">
    <property type="entry name" value="RNA_pol_sigma-70-like"/>
</dbReference>
<name>A0A0T6LWU0_WENVI</name>
<keyword evidence="5" id="KW-0804">Transcription</keyword>
<evidence type="ECO:0000256" key="2">
    <source>
        <dbReference type="ARBA" id="ARBA00023015"/>
    </source>
</evidence>
<accession>A0A0T6LWU0</accession>
<dbReference type="SUPFAM" id="SSF88946">
    <property type="entry name" value="Sigma2 domain of RNA polymerase sigma factors"/>
    <property type="match status" value="1"/>
</dbReference>
<protein>
    <recommendedName>
        <fullName evidence="10">Sigma factor</fullName>
    </recommendedName>
</protein>
<evidence type="ECO:0000256" key="3">
    <source>
        <dbReference type="ARBA" id="ARBA00023082"/>
    </source>
</evidence>